<evidence type="ECO:0000256" key="2">
    <source>
        <dbReference type="ARBA" id="ARBA00023277"/>
    </source>
</evidence>
<evidence type="ECO:0000256" key="4">
    <source>
        <dbReference type="PIRSR" id="PIRSR640042-2"/>
    </source>
</evidence>
<dbReference type="GO" id="GO:0030979">
    <property type="term" value="P:alpha-glucan biosynthetic process"/>
    <property type="evidence" value="ECO:0007669"/>
    <property type="project" value="InterPro"/>
</dbReference>
<feature type="domain" description="1,4-alpha-glucan branching enzyme C-terminal" evidence="7">
    <location>
        <begin position="464"/>
        <end position="572"/>
    </location>
</feature>
<evidence type="ECO:0000313" key="8">
    <source>
        <dbReference type="EMBL" id="TMQ48415.1"/>
    </source>
</evidence>
<evidence type="ECO:0000256" key="5">
    <source>
        <dbReference type="RuleBase" id="RU361196"/>
    </source>
</evidence>
<evidence type="ECO:0000313" key="9">
    <source>
        <dbReference type="Proteomes" id="UP000317716"/>
    </source>
</evidence>
<comment type="caution">
    <text evidence="8">The sequence shown here is derived from an EMBL/GenBank/DDBJ whole genome shotgun (WGS) entry which is preliminary data.</text>
</comment>
<organism evidence="8 9">
    <name type="scientific">Eiseniibacteriota bacterium</name>
    <dbReference type="NCBI Taxonomy" id="2212470"/>
    <lineage>
        <taxon>Bacteria</taxon>
        <taxon>Candidatus Eiseniibacteriota</taxon>
    </lineage>
</organism>
<dbReference type="Gene3D" id="3.20.110.10">
    <property type="entry name" value="Glycoside hydrolase 38, N terminal domain"/>
    <property type="match status" value="1"/>
</dbReference>
<dbReference type="Gene3D" id="1.20.1430.10">
    <property type="entry name" value="Families 57/38 glycoside transferase, middle domain"/>
    <property type="match status" value="1"/>
</dbReference>
<dbReference type="InterPro" id="IPR027291">
    <property type="entry name" value="Glyco_hydro_38_N_sf"/>
</dbReference>
<evidence type="ECO:0000256" key="3">
    <source>
        <dbReference type="PIRSR" id="PIRSR640042-1"/>
    </source>
</evidence>
<evidence type="ECO:0000259" key="6">
    <source>
        <dbReference type="Pfam" id="PF03065"/>
    </source>
</evidence>
<dbReference type="InterPro" id="IPR004300">
    <property type="entry name" value="Glyco_hydro_57_N"/>
</dbReference>
<accession>A0A538SAL5</accession>
<feature type="domain" description="Glycoside hydrolase family 57 N-terminal" evidence="6">
    <location>
        <begin position="7"/>
        <end position="407"/>
    </location>
</feature>
<feature type="binding site" evidence="4">
    <location>
        <position position="298"/>
    </location>
    <ligand>
        <name>substrate</name>
    </ligand>
</feature>
<dbReference type="SUPFAM" id="SSF88688">
    <property type="entry name" value="Families 57/38 glycoside transferase middle domain"/>
    <property type="match status" value="1"/>
</dbReference>
<evidence type="ECO:0000256" key="1">
    <source>
        <dbReference type="ARBA" id="ARBA00006821"/>
    </source>
</evidence>
<dbReference type="SUPFAM" id="SSF88713">
    <property type="entry name" value="Glycoside hydrolase/deacetylase"/>
    <property type="match status" value="1"/>
</dbReference>
<dbReference type="PANTHER" id="PTHR41695:SF1">
    <property type="entry name" value="1,4-ALPHA-GLUCAN BRANCHING ENZYME TK1436"/>
    <property type="match status" value="1"/>
</dbReference>
<feature type="binding site" evidence="4">
    <location>
        <position position="443"/>
    </location>
    <ligand>
        <name>substrate</name>
    </ligand>
</feature>
<dbReference type="InterPro" id="IPR037090">
    <property type="entry name" value="57_glycoside_trans_central"/>
</dbReference>
<protein>
    <submittedName>
        <fullName evidence="8">DUF1957 domain-containing protein</fullName>
    </submittedName>
</protein>
<proteinExistence type="inferred from homology"/>
<sequence>MKASHFTLVLHAHLPWVLHHGRWPHGVDWLNEATAETYLPLWRVLSERAVNGAAPAGSAGGATARRSLGVTLGLSPVLCEQLAHPDFQGEFVSYLEQKIGAAVEDRKTFARTGESPMALLAQRWEQFYRGTLEDFMGPHGTDLVRRFRRLEEKGAIEIVTCGATHGYLPLLACDSAVEGQVRVARVAHRRHFGRDPRGIWLPECAYRPAGAWKSPLDPVAPFVPRRGVEEVLETQGLRYFFVDQHLLSGGRPLGVYADRFEALRHVVREEGASAATAEHPPYRAYRVGASERVACFGRDPHTALQVWSGEHGYPGAPPYLDFHKKRFPGGHRYWSVTHPKADLAHKTVYRPADAEAQAREHAAHFRKLVEQVGREAGARQTEPALVCAMYDAELFGHWWFEGPRFLAATLDGAATSEASPLTAGEYLERYPPKEGVALPEGSWGDGGGHDVWLNDATRWTWGPVHAAEARFESLAAKAALTAKEPLLERLLAQLGRELLLLEASDWQFLITTFAARDYAELRVSEHAEDFARLARLAGRRLEGGALGESDEQFLRDCEARDSLFPDFDWRGYAPPVAAGAVAGR</sequence>
<dbReference type="PANTHER" id="PTHR41695">
    <property type="entry name" value="1,4-ALPHA-GLUCAN BRANCHING ENZYME RV3031-RELATED"/>
    <property type="match status" value="1"/>
</dbReference>
<feature type="binding site" evidence="4">
    <location>
        <position position="505"/>
    </location>
    <ligand>
        <name>substrate</name>
    </ligand>
</feature>
<reference evidence="8 9" key="1">
    <citation type="journal article" date="2019" name="Nat. Microbiol.">
        <title>Mediterranean grassland soil C-N compound turnover is dependent on rainfall and depth, and is mediated by genomically divergent microorganisms.</title>
        <authorList>
            <person name="Diamond S."/>
            <person name="Andeer P.F."/>
            <person name="Li Z."/>
            <person name="Crits-Christoph A."/>
            <person name="Burstein D."/>
            <person name="Anantharaman K."/>
            <person name="Lane K.R."/>
            <person name="Thomas B.C."/>
            <person name="Pan C."/>
            <person name="Northen T.R."/>
            <person name="Banfield J.F."/>
        </authorList>
    </citation>
    <scope>NUCLEOTIDE SEQUENCE [LARGE SCALE GENOMIC DNA]</scope>
    <source>
        <strain evidence="8">WS_2</strain>
    </source>
</reference>
<feature type="active site" description="Proton donor" evidence="3">
    <location>
        <position position="391"/>
    </location>
</feature>
<name>A0A538SAL5_UNCEI</name>
<dbReference type="GO" id="GO:0005576">
    <property type="term" value="C:extracellular region"/>
    <property type="evidence" value="ECO:0007669"/>
    <property type="project" value="TreeGrafter"/>
</dbReference>
<feature type="active site" description="Nucleophile" evidence="3">
    <location>
        <position position="203"/>
    </location>
</feature>
<evidence type="ECO:0000259" key="7">
    <source>
        <dbReference type="Pfam" id="PF09210"/>
    </source>
</evidence>
<dbReference type="Pfam" id="PF09210">
    <property type="entry name" value="BE_C"/>
    <property type="match status" value="1"/>
</dbReference>
<feature type="binding site" evidence="4">
    <location>
        <position position="315"/>
    </location>
    <ligand>
        <name>substrate</name>
    </ligand>
</feature>
<dbReference type="AlphaFoldDB" id="A0A538SAL5"/>
<dbReference type="InterPro" id="IPR028995">
    <property type="entry name" value="Glyco_hydro_57/38_cen_sf"/>
</dbReference>
<gene>
    <name evidence="8" type="ORF">E6K72_13095</name>
</gene>
<dbReference type="GO" id="GO:0003844">
    <property type="term" value="F:1,4-alpha-glucan branching enzyme activity"/>
    <property type="evidence" value="ECO:0007669"/>
    <property type="project" value="InterPro"/>
</dbReference>
<dbReference type="Pfam" id="PF03065">
    <property type="entry name" value="Glyco_hydro_57"/>
    <property type="match status" value="1"/>
</dbReference>
<dbReference type="InterPro" id="IPR011330">
    <property type="entry name" value="Glyco_hydro/deAcase_b/a-brl"/>
</dbReference>
<dbReference type="InterPro" id="IPR040042">
    <property type="entry name" value="Branching_enz_MT3115-like"/>
</dbReference>
<keyword evidence="2 5" id="KW-0119">Carbohydrate metabolism</keyword>
<comment type="similarity">
    <text evidence="1 5">Belongs to the glycosyl hydrolase 57 family.</text>
</comment>
<dbReference type="EMBL" id="VBOS01000481">
    <property type="protein sequence ID" value="TMQ48415.1"/>
    <property type="molecule type" value="Genomic_DNA"/>
</dbReference>
<dbReference type="Proteomes" id="UP000317716">
    <property type="component" value="Unassembled WGS sequence"/>
</dbReference>
<dbReference type="InterPro" id="IPR015293">
    <property type="entry name" value="BE_C"/>
</dbReference>